<evidence type="ECO:0000259" key="5">
    <source>
        <dbReference type="Pfam" id="PF07686"/>
    </source>
</evidence>
<dbReference type="GO" id="GO:0007165">
    <property type="term" value="P:signal transduction"/>
    <property type="evidence" value="ECO:0007669"/>
    <property type="project" value="TreeGrafter"/>
</dbReference>
<comment type="similarity">
    <text evidence="4">Belongs to the immunoglobulin superfamily. CEA family.</text>
</comment>
<comment type="caution">
    <text evidence="6">The sequence shown here is derived from an EMBL/GenBank/DDBJ whole genome shotgun (WGS) entry which is preliminary data.</text>
</comment>
<dbReference type="Gene3D" id="2.60.40.10">
    <property type="entry name" value="Immunoglobulins"/>
    <property type="match status" value="1"/>
</dbReference>
<keyword evidence="1" id="KW-0732">Signal</keyword>
<evidence type="ECO:0000313" key="6">
    <source>
        <dbReference type="EMBL" id="KAK7798603.1"/>
    </source>
</evidence>
<evidence type="ECO:0000256" key="4">
    <source>
        <dbReference type="ARBA" id="ARBA00038222"/>
    </source>
</evidence>
<dbReference type="GO" id="GO:0005886">
    <property type="term" value="C:plasma membrane"/>
    <property type="evidence" value="ECO:0007669"/>
    <property type="project" value="TreeGrafter"/>
</dbReference>
<dbReference type="InterPro" id="IPR013106">
    <property type="entry name" value="Ig_V-set"/>
</dbReference>
<dbReference type="Proteomes" id="UP001488838">
    <property type="component" value="Unassembled WGS sequence"/>
</dbReference>
<name>A0AAW0H7G3_MYOGA</name>
<reference evidence="6 7" key="1">
    <citation type="journal article" date="2023" name="bioRxiv">
        <title>Conserved and derived expression patterns and positive selection on dental genes reveal complex evolutionary context of ever-growing rodent molars.</title>
        <authorList>
            <person name="Calamari Z.T."/>
            <person name="Song A."/>
            <person name="Cohen E."/>
            <person name="Akter M."/>
            <person name="Roy R.D."/>
            <person name="Hallikas O."/>
            <person name="Christensen M.M."/>
            <person name="Li P."/>
            <person name="Marangoni P."/>
            <person name="Jernvall J."/>
            <person name="Klein O.D."/>
        </authorList>
    </citation>
    <scope>NUCLEOTIDE SEQUENCE [LARGE SCALE GENOMIC DNA]</scope>
    <source>
        <strain evidence="6">V071</strain>
    </source>
</reference>
<dbReference type="InterPro" id="IPR036179">
    <property type="entry name" value="Ig-like_dom_sf"/>
</dbReference>
<feature type="domain" description="Immunoglobulin V-set" evidence="5">
    <location>
        <begin position="42"/>
        <end position="141"/>
    </location>
</feature>
<keyword evidence="2" id="KW-0325">Glycoprotein</keyword>
<keyword evidence="7" id="KW-1185">Reference proteome</keyword>
<evidence type="ECO:0000313" key="7">
    <source>
        <dbReference type="Proteomes" id="UP001488838"/>
    </source>
</evidence>
<evidence type="ECO:0000256" key="2">
    <source>
        <dbReference type="ARBA" id="ARBA00023180"/>
    </source>
</evidence>
<accession>A0AAW0H7G3</accession>
<protein>
    <recommendedName>
        <fullName evidence="5">Immunoglobulin V-set domain-containing protein</fullName>
    </recommendedName>
</protein>
<dbReference type="FunFam" id="2.60.40.10:FF:000340">
    <property type="entry name" value="Carcinoembryonic antigen-related cell adhesion molecule 1"/>
    <property type="match status" value="1"/>
</dbReference>
<dbReference type="GO" id="GO:0002682">
    <property type="term" value="P:regulation of immune system process"/>
    <property type="evidence" value="ECO:0007669"/>
    <property type="project" value="TreeGrafter"/>
</dbReference>
<dbReference type="CDD" id="cd05774">
    <property type="entry name" value="IgV_CEACAM_D1"/>
    <property type="match status" value="1"/>
</dbReference>
<evidence type="ECO:0000256" key="1">
    <source>
        <dbReference type="ARBA" id="ARBA00022729"/>
    </source>
</evidence>
<evidence type="ECO:0000256" key="3">
    <source>
        <dbReference type="ARBA" id="ARBA00023319"/>
    </source>
</evidence>
<dbReference type="SUPFAM" id="SSF48726">
    <property type="entry name" value="Immunoglobulin"/>
    <property type="match status" value="1"/>
</dbReference>
<dbReference type="InterPro" id="IPR050831">
    <property type="entry name" value="CEA_cell_adhesion"/>
</dbReference>
<organism evidence="6 7">
    <name type="scientific">Myodes glareolus</name>
    <name type="common">Bank vole</name>
    <name type="synonym">Clethrionomys glareolus</name>
    <dbReference type="NCBI Taxonomy" id="447135"/>
    <lineage>
        <taxon>Eukaryota</taxon>
        <taxon>Metazoa</taxon>
        <taxon>Chordata</taxon>
        <taxon>Craniata</taxon>
        <taxon>Vertebrata</taxon>
        <taxon>Euteleostomi</taxon>
        <taxon>Mammalia</taxon>
        <taxon>Eutheria</taxon>
        <taxon>Euarchontoglires</taxon>
        <taxon>Glires</taxon>
        <taxon>Rodentia</taxon>
        <taxon>Myomorpha</taxon>
        <taxon>Muroidea</taxon>
        <taxon>Cricetidae</taxon>
        <taxon>Arvicolinae</taxon>
        <taxon>Myodes</taxon>
    </lineage>
</organism>
<dbReference type="PANTHER" id="PTHR44427">
    <property type="entry name" value="CARCINOEMBRYONIC ANTIGEN-RELATED CELL ADHESION MOLECULE 19"/>
    <property type="match status" value="1"/>
</dbReference>
<dbReference type="EMBL" id="JBBHLL010000678">
    <property type="protein sequence ID" value="KAK7798603.1"/>
    <property type="molecule type" value="Genomic_DNA"/>
</dbReference>
<dbReference type="PANTHER" id="PTHR44427:SF1">
    <property type="entry name" value="CARCINOEMBRYONIC ANTIGEN-RELATED CELL ADHESION MOLECULE 1"/>
    <property type="match status" value="1"/>
</dbReference>
<keyword evidence="3" id="KW-0393">Immunoglobulin domain</keyword>
<dbReference type="GO" id="GO:1990782">
    <property type="term" value="F:protein tyrosine kinase binding"/>
    <property type="evidence" value="ECO:0007669"/>
    <property type="project" value="TreeGrafter"/>
</dbReference>
<sequence>MEISSVPLHKGQLPWRGLLLAASLLIYWSSPIMVQVTGEAVPPHVAEGANVLLLNHSLSETFLIFCWYKGETADNSNEIAQFIMSITVNTTGPACSGRERKYPNGSLLFQNVTQNDTRAYTLQMLMQFFDNTKASVHFHVHHNSL</sequence>
<dbReference type="InterPro" id="IPR013783">
    <property type="entry name" value="Ig-like_fold"/>
</dbReference>
<dbReference type="Pfam" id="PF07686">
    <property type="entry name" value="V-set"/>
    <property type="match status" value="1"/>
</dbReference>
<gene>
    <name evidence="6" type="ORF">U0070_024752</name>
</gene>
<dbReference type="GO" id="GO:0009986">
    <property type="term" value="C:cell surface"/>
    <property type="evidence" value="ECO:0007669"/>
    <property type="project" value="TreeGrafter"/>
</dbReference>
<dbReference type="AlphaFoldDB" id="A0AAW0H7G3"/>
<proteinExistence type="inferred from homology"/>